<comment type="similarity">
    <text evidence="2">Belongs to the Mediator complex subunit 16 family.</text>
</comment>
<evidence type="ECO:0000256" key="2">
    <source>
        <dbReference type="ARBA" id="ARBA00006543"/>
    </source>
</evidence>
<dbReference type="AlphaFoldDB" id="A0AAD5XTV4"/>
<dbReference type="PANTHER" id="PTHR13224">
    <property type="entry name" value="THYROID HORMONE RECEPTOR-ASSOCIATED PROTEIN-RELATED"/>
    <property type="match status" value="1"/>
</dbReference>
<evidence type="ECO:0000256" key="3">
    <source>
        <dbReference type="ARBA" id="ARBA00023015"/>
    </source>
</evidence>
<dbReference type="InterPro" id="IPR036322">
    <property type="entry name" value="WD40_repeat_dom_sf"/>
</dbReference>
<evidence type="ECO:0000256" key="6">
    <source>
        <dbReference type="ARBA" id="ARBA00023242"/>
    </source>
</evidence>
<accession>A0AAD5XTV4</accession>
<feature type="region of interest" description="Disordered" evidence="7">
    <location>
        <begin position="429"/>
        <end position="471"/>
    </location>
</feature>
<feature type="region of interest" description="Disordered" evidence="7">
    <location>
        <begin position="1022"/>
        <end position="1042"/>
    </location>
</feature>
<reference evidence="8" key="1">
    <citation type="submission" date="2020-05" db="EMBL/GenBank/DDBJ databases">
        <title>Phylogenomic resolution of chytrid fungi.</title>
        <authorList>
            <person name="Stajich J.E."/>
            <person name="Amses K."/>
            <person name="Simmons R."/>
            <person name="Seto K."/>
            <person name="Myers J."/>
            <person name="Bonds A."/>
            <person name="Quandt C.A."/>
            <person name="Barry K."/>
            <person name="Liu P."/>
            <person name="Grigoriev I."/>
            <person name="Longcore J.E."/>
            <person name="James T.Y."/>
        </authorList>
    </citation>
    <scope>NUCLEOTIDE SEQUENCE</scope>
    <source>
        <strain evidence="8">JEL0379</strain>
    </source>
</reference>
<organism evidence="8 9">
    <name type="scientific">Geranomyces variabilis</name>
    <dbReference type="NCBI Taxonomy" id="109894"/>
    <lineage>
        <taxon>Eukaryota</taxon>
        <taxon>Fungi</taxon>
        <taxon>Fungi incertae sedis</taxon>
        <taxon>Chytridiomycota</taxon>
        <taxon>Chytridiomycota incertae sedis</taxon>
        <taxon>Chytridiomycetes</taxon>
        <taxon>Spizellomycetales</taxon>
        <taxon>Powellomycetaceae</taxon>
        <taxon>Geranomyces</taxon>
    </lineage>
</organism>
<evidence type="ECO:0000256" key="5">
    <source>
        <dbReference type="ARBA" id="ARBA00023163"/>
    </source>
</evidence>
<keyword evidence="3" id="KW-0805">Transcription regulation</keyword>
<evidence type="ECO:0000256" key="4">
    <source>
        <dbReference type="ARBA" id="ARBA00023159"/>
    </source>
</evidence>
<evidence type="ECO:0000256" key="7">
    <source>
        <dbReference type="SAM" id="MobiDB-lite"/>
    </source>
</evidence>
<feature type="compositionally biased region" description="Basic and acidic residues" evidence="7">
    <location>
        <begin position="453"/>
        <end position="470"/>
    </location>
</feature>
<evidence type="ECO:0000313" key="9">
    <source>
        <dbReference type="Proteomes" id="UP001212152"/>
    </source>
</evidence>
<comment type="caution">
    <text evidence="8">The sequence shown here is derived from an EMBL/GenBank/DDBJ whole genome shotgun (WGS) entry which is preliminary data.</text>
</comment>
<keyword evidence="5" id="KW-0804">Transcription</keyword>
<dbReference type="PANTHER" id="PTHR13224:SF6">
    <property type="entry name" value="MEDIATOR OF RNA POLYMERASE II TRANSCRIPTION SUBUNIT 16"/>
    <property type="match status" value="1"/>
</dbReference>
<dbReference type="Proteomes" id="UP001212152">
    <property type="component" value="Unassembled WGS sequence"/>
</dbReference>
<dbReference type="SUPFAM" id="SSF50978">
    <property type="entry name" value="WD40 repeat-like"/>
    <property type="match status" value="1"/>
</dbReference>
<protein>
    <recommendedName>
        <fullName evidence="10">Mediator of RNA polymerase II transcription subunit 16</fullName>
    </recommendedName>
</protein>
<evidence type="ECO:0000256" key="1">
    <source>
        <dbReference type="ARBA" id="ARBA00004123"/>
    </source>
</evidence>
<gene>
    <name evidence="8" type="ORF">HDU87_001647</name>
</gene>
<comment type="subcellular location">
    <subcellularLocation>
        <location evidence="1">Nucleus</location>
    </subcellularLocation>
</comment>
<feature type="compositionally biased region" description="Polar residues" evidence="7">
    <location>
        <begin position="1025"/>
        <end position="1035"/>
    </location>
</feature>
<keyword evidence="6" id="KW-0539">Nucleus</keyword>
<proteinExistence type="inferred from homology"/>
<sequence length="1120" mass="119376">MPDASSTSSSAIRAAVSCIDWSPRNLIAVTSSKTVSPKSRFKRRKVEHRTDDGPGIAILQSTPGGTRVPLCKLSAASEIHKGSQITLLRWDQTGQNLASVDDAGRIVVSGMQTCVNQWKVLHTVELGEPVVALQWVQTNRQWVVPVRPPGEVAEPRDDDQVPAFTRMHIIGPRAPTTNVAFMVVTASGHIRALYEDTAGELRQFGQSLDPPAESVLDDPESETPLARYRMSQVDVRLSADSKIYVAAYQHAPSPSLTVWKLEVNFFRKVITSLGHTRATPPFAPHLPTAESSPINIDVTHLRIVKDDVLLVVATNTSRASVTETGTAFVDTAYITNTVSTLTLTPSAEASTEYNWNTTATFDSSSGRVTAVDVLSRSEQRDCDPDPVILIGYETGRCELRDISSLFPANLNQFTFSRYVSLATVSVSSESAPATESEKATQEAAANGTNSAGSDEKADVADTKGDADAGKGETTVKMQNDLLIASQWTIEKRENAADGQPILSFAVSPNCVEILVAKRGAEGSTVVDLFKYDCDTLEATSQSIGRDAIVKCMATKFALAIMNGLEYTDLSFSSAQLATSILRTVYKYYDVMCAVTDDEPVGAPAPPAAPTIPTTSSTGGVNMPAVTTTTTFNPAPPTAAPFRLADAPLLSLQLAMHQSMPPRSQQPLVFITEAAIQIASVAGQCLASFEHHHVAMGRLETLVHTGNFQAMEANGLNSSMIIRKDCVQHVASLQTWFVRFAATVMRQAYCAFSVHRNTGKRRTAVKGDGEAAGGGGMVPAGAAASDEEERMRALAEVPSALSLVFHKPFRDAMIVVSLVMITLTQNLHIRAKFAKNGGHELLHAFYAQLLDSNRGAPLQFQALARFLFELGRELETVDVEHGDGGGGGNTVFAPVAGDIAAVVAEDIKPAPSSLPTPPPSPSRAAREREMLLTGRVAAGGPPGWGYKAATRAKLIFEGHVRHVFEIRGPNRAAAAGVGGAPQPQQLSASGADDLLDLRLAPAIRLLFGFASVQAVGLTAPHPAAVKNSSASGSRSNKLAPPGIDIVSKRPLETAVVVAAGMRRRGEDASVAAAPPEGGRSDPLADYKTIERGAQAWAKRMFKGNCVCGGWWKEVENTTAPP</sequence>
<evidence type="ECO:0000313" key="8">
    <source>
        <dbReference type="EMBL" id="KAJ3180999.1"/>
    </source>
</evidence>
<dbReference type="GO" id="GO:0016592">
    <property type="term" value="C:mediator complex"/>
    <property type="evidence" value="ECO:0007669"/>
    <property type="project" value="TreeGrafter"/>
</dbReference>
<keyword evidence="4" id="KW-0010">Activator</keyword>
<dbReference type="GO" id="GO:0045893">
    <property type="term" value="P:positive regulation of DNA-templated transcription"/>
    <property type="evidence" value="ECO:0007669"/>
    <property type="project" value="TreeGrafter"/>
</dbReference>
<dbReference type="InterPro" id="IPR048338">
    <property type="entry name" value="Mediator_Med16"/>
</dbReference>
<name>A0AAD5XTV4_9FUNG</name>
<evidence type="ECO:0008006" key="10">
    <source>
        <dbReference type="Google" id="ProtNLM"/>
    </source>
</evidence>
<dbReference type="EMBL" id="JADGJQ010000014">
    <property type="protein sequence ID" value="KAJ3180999.1"/>
    <property type="molecule type" value="Genomic_DNA"/>
</dbReference>
<keyword evidence="9" id="KW-1185">Reference proteome</keyword>